<dbReference type="OrthoDB" id="6655039at2"/>
<dbReference type="PATRIC" id="fig|320778.3.peg.921"/>
<sequence>MKIKLAEEVKHLTSEQLEELYERYISGEKNQELMEEFGIDAHPNKLVSLFPPVMHESFECAYCSLPLFYKRKSKTGASYSMEYFCLECDHKEGHHYNRPLVCKCSPCSEKRAEAARAKLAADLEKISQEYDLEKKVMLKYSDLSFRHKCYLLSLFLMQSDSDLNRIKPLNNSGSAVELSPSDNFDNEIILKLHRDGAIAVDARSPLSAFDPSDDFKSFFYRDVFWVVNVSLDGSRRLSLEELFKLVYVELRDGIQLEWEEELKELVFKLAEEEVAKYLSICLEQLQLPDAPKKTNEVIKEILNEFSVSEIYYFIKKATENAHIFYAKGKAESRKHAVNTIPSKVLYLATRASNEGWDVYKYNRIYGTERSQLNIVLFDLVIGGGDDIAFYKSPEALWSNDLHKVFDDSKPSEEAVSNTSCIGCGSTDVTIKTDKNTLTLLCTQCGEQQQFYASKN</sequence>
<reference evidence="1 2" key="1">
    <citation type="submission" date="2015-05" db="EMBL/GenBank/DDBJ databases">
        <title>Photobacterium galathea sp. nov.</title>
        <authorList>
            <person name="Machado H."/>
            <person name="Gram L."/>
        </authorList>
    </citation>
    <scope>NUCLEOTIDE SEQUENCE [LARGE SCALE GENOMIC DNA]</scope>
    <source>
        <strain evidence="1 2">DSM 22954</strain>
    </source>
</reference>
<gene>
    <name evidence="1" type="ORF">ABT57_04295</name>
</gene>
<dbReference type="RefSeq" id="WP_047883955.1">
    <property type="nucleotide sequence ID" value="NZ_LDOU01000004.1"/>
</dbReference>
<keyword evidence="2" id="KW-1185">Reference proteome</keyword>
<evidence type="ECO:0000313" key="1">
    <source>
        <dbReference type="EMBL" id="KLV11118.1"/>
    </source>
</evidence>
<dbReference type="Proteomes" id="UP000035909">
    <property type="component" value="Unassembled WGS sequence"/>
</dbReference>
<proteinExistence type="predicted"/>
<comment type="caution">
    <text evidence="1">The sequence shown here is derived from an EMBL/GenBank/DDBJ whole genome shotgun (WGS) entry which is preliminary data.</text>
</comment>
<name>A0A0J1HHP3_9GAMM</name>
<protein>
    <submittedName>
        <fullName evidence="1">Uncharacterized protein</fullName>
    </submittedName>
</protein>
<organism evidence="1 2">
    <name type="scientific">Photobacterium ganghwense</name>
    <dbReference type="NCBI Taxonomy" id="320778"/>
    <lineage>
        <taxon>Bacteria</taxon>
        <taxon>Pseudomonadati</taxon>
        <taxon>Pseudomonadota</taxon>
        <taxon>Gammaproteobacteria</taxon>
        <taxon>Vibrionales</taxon>
        <taxon>Vibrionaceae</taxon>
        <taxon>Photobacterium</taxon>
    </lineage>
</organism>
<accession>A0A0J1HHP3</accession>
<evidence type="ECO:0000313" key="2">
    <source>
        <dbReference type="Proteomes" id="UP000035909"/>
    </source>
</evidence>
<dbReference type="EMBL" id="LDOU01000004">
    <property type="protein sequence ID" value="KLV11118.1"/>
    <property type="molecule type" value="Genomic_DNA"/>
</dbReference>
<dbReference type="AlphaFoldDB" id="A0A0J1HHP3"/>